<dbReference type="PANTHER" id="PTHR42930:SF3">
    <property type="entry name" value="PHOSPHATE-SPECIFIC TRANSPORT SYSTEM ACCESSORY PROTEIN PHOU"/>
    <property type="match status" value="1"/>
</dbReference>
<comment type="function">
    <text evidence="7">Plays a role in the regulation of phosphate uptake.</text>
</comment>
<dbReference type="PANTHER" id="PTHR42930">
    <property type="entry name" value="PHOSPHATE-SPECIFIC TRANSPORT SYSTEM ACCESSORY PROTEIN PHOU"/>
    <property type="match status" value="1"/>
</dbReference>
<evidence type="ECO:0000256" key="5">
    <source>
        <dbReference type="ARBA" id="ARBA00022490"/>
    </source>
</evidence>
<protein>
    <recommendedName>
        <fullName evidence="7">Phosphate-specific transport system accessory protein PhoU</fullName>
    </recommendedName>
</protein>
<dbReference type="FunFam" id="1.20.58.220:FF:000004">
    <property type="entry name" value="Phosphate-specific transport system accessory protein PhoU"/>
    <property type="match status" value="1"/>
</dbReference>
<dbReference type="EMBL" id="DPBP01000026">
    <property type="protein sequence ID" value="HCE17411.1"/>
    <property type="molecule type" value="Genomic_DNA"/>
</dbReference>
<evidence type="ECO:0000256" key="7">
    <source>
        <dbReference type="PIRNR" id="PIRNR003107"/>
    </source>
</evidence>
<dbReference type="GO" id="GO:0045936">
    <property type="term" value="P:negative regulation of phosphate metabolic process"/>
    <property type="evidence" value="ECO:0007669"/>
    <property type="project" value="InterPro"/>
</dbReference>
<comment type="subcellular location">
    <subcellularLocation>
        <location evidence="1 7">Cytoplasm</location>
    </subcellularLocation>
</comment>
<dbReference type="SUPFAM" id="SSF109755">
    <property type="entry name" value="PhoU-like"/>
    <property type="match status" value="1"/>
</dbReference>
<name>A0A3D1JFP2_9CHLR</name>
<dbReference type="InterPro" id="IPR038078">
    <property type="entry name" value="PhoU-like_sf"/>
</dbReference>
<comment type="subunit">
    <text evidence="3 7">Homodimer.</text>
</comment>
<evidence type="ECO:0000313" key="9">
    <source>
        <dbReference type="EMBL" id="HCE17411.1"/>
    </source>
</evidence>
<dbReference type="Gene3D" id="1.20.58.220">
    <property type="entry name" value="Phosphate transport system protein phou homolog 2, domain 2"/>
    <property type="match status" value="1"/>
</dbReference>
<reference evidence="9 10" key="1">
    <citation type="journal article" date="2018" name="Nat. Biotechnol.">
        <title>A standardized bacterial taxonomy based on genome phylogeny substantially revises the tree of life.</title>
        <authorList>
            <person name="Parks D.H."/>
            <person name="Chuvochina M."/>
            <person name="Waite D.W."/>
            <person name="Rinke C."/>
            <person name="Skarshewski A."/>
            <person name="Chaumeil P.A."/>
            <person name="Hugenholtz P."/>
        </authorList>
    </citation>
    <scope>NUCLEOTIDE SEQUENCE [LARGE SCALE GENOMIC DNA]</scope>
    <source>
        <strain evidence="9">UBA8781</strain>
    </source>
</reference>
<evidence type="ECO:0000256" key="4">
    <source>
        <dbReference type="ARBA" id="ARBA00022448"/>
    </source>
</evidence>
<accession>A0A3D1JFP2</accession>
<dbReference type="InterPro" id="IPR026022">
    <property type="entry name" value="PhoU_dom"/>
</dbReference>
<proteinExistence type="inferred from homology"/>
<organism evidence="9 10">
    <name type="scientific">Anaerolinea thermolimosa</name>
    <dbReference type="NCBI Taxonomy" id="229919"/>
    <lineage>
        <taxon>Bacteria</taxon>
        <taxon>Bacillati</taxon>
        <taxon>Chloroflexota</taxon>
        <taxon>Anaerolineae</taxon>
        <taxon>Anaerolineales</taxon>
        <taxon>Anaerolineaceae</taxon>
        <taxon>Anaerolinea</taxon>
    </lineage>
</organism>
<comment type="caution">
    <text evidence="9">The sequence shown here is derived from an EMBL/GenBank/DDBJ whole genome shotgun (WGS) entry which is preliminary data.</text>
</comment>
<dbReference type="GO" id="GO:0030643">
    <property type="term" value="P:intracellular phosphate ion homeostasis"/>
    <property type="evidence" value="ECO:0007669"/>
    <property type="project" value="InterPro"/>
</dbReference>
<dbReference type="InterPro" id="IPR028366">
    <property type="entry name" value="PhoU"/>
</dbReference>
<evidence type="ECO:0000256" key="3">
    <source>
        <dbReference type="ARBA" id="ARBA00011738"/>
    </source>
</evidence>
<comment type="similarity">
    <text evidence="2 7">Belongs to the PhoU family.</text>
</comment>
<dbReference type="STRING" id="229919.GCA_001050195_03425"/>
<evidence type="ECO:0000256" key="1">
    <source>
        <dbReference type="ARBA" id="ARBA00004496"/>
    </source>
</evidence>
<sequence>MPRETLDRQIHQLQDEVLLLGSMVEQALLNAVDTLKRRDISAAQKIFANDITINEKRYALENALIIIIATQQPMARDLRLLASVLETIIELERIGDYAKGIAKVVIRLGDSTLPMPMREFSQMAEQAASMLHRALSAFINEDAAKAREIVLEDDQVDELYNKAYRAIVTTMIANPEIIDDANLLVWVAHNLERAADRVTNICERTVYIATGELFELDTDDSEETAY</sequence>
<dbReference type="AlphaFoldDB" id="A0A3D1JFP2"/>
<evidence type="ECO:0000256" key="6">
    <source>
        <dbReference type="ARBA" id="ARBA00022592"/>
    </source>
</evidence>
<keyword evidence="6 7" id="KW-0592">Phosphate transport</keyword>
<keyword evidence="5 7" id="KW-0963">Cytoplasm</keyword>
<keyword evidence="4 7" id="KW-0813">Transport</keyword>
<gene>
    <name evidence="9" type="primary">phoU</name>
    <name evidence="9" type="ORF">DEQ80_06095</name>
</gene>
<dbReference type="Pfam" id="PF01895">
    <property type="entry name" value="PhoU"/>
    <property type="match status" value="2"/>
</dbReference>
<evidence type="ECO:0000313" key="10">
    <source>
        <dbReference type="Proteomes" id="UP000264141"/>
    </source>
</evidence>
<dbReference type="NCBIfam" id="TIGR02135">
    <property type="entry name" value="phoU_full"/>
    <property type="match status" value="1"/>
</dbReference>
<feature type="domain" description="PhoU" evidence="8">
    <location>
        <begin position="19"/>
        <end position="105"/>
    </location>
</feature>
<dbReference type="Proteomes" id="UP000264141">
    <property type="component" value="Unassembled WGS sequence"/>
</dbReference>
<dbReference type="GO" id="GO:0006817">
    <property type="term" value="P:phosphate ion transport"/>
    <property type="evidence" value="ECO:0007669"/>
    <property type="project" value="UniProtKB-KW"/>
</dbReference>
<feature type="domain" description="PhoU" evidence="8">
    <location>
        <begin position="121"/>
        <end position="205"/>
    </location>
</feature>
<evidence type="ECO:0000259" key="8">
    <source>
        <dbReference type="Pfam" id="PF01895"/>
    </source>
</evidence>
<dbReference type="PIRSF" id="PIRSF003107">
    <property type="entry name" value="PhoU"/>
    <property type="match status" value="1"/>
</dbReference>
<dbReference type="GO" id="GO:0005737">
    <property type="term" value="C:cytoplasm"/>
    <property type="evidence" value="ECO:0007669"/>
    <property type="project" value="UniProtKB-SubCell"/>
</dbReference>
<evidence type="ECO:0000256" key="2">
    <source>
        <dbReference type="ARBA" id="ARBA00008107"/>
    </source>
</evidence>